<evidence type="ECO:0000313" key="1">
    <source>
        <dbReference type="EMBL" id="GIX81161.1"/>
    </source>
</evidence>
<accession>A0AAV4NBY1</accession>
<dbReference type="AlphaFoldDB" id="A0AAV4NBY1"/>
<reference evidence="1 2" key="1">
    <citation type="submission" date="2021-06" db="EMBL/GenBank/DDBJ databases">
        <title>Caerostris extrusa draft genome.</title>
        <authorList>
            <person name="Kono N."/>
            <person name="Arakawa K."/>
        </authorList>
    </citation>
    <scope>NUCLEOTIDE SEQUENCE [LARGE SCALE GENOMIC DNA]</scope>
</reference>
<sequence>MAFQFRWKAATFQRQQLHKTMRRVNSNRLLQSNSHPICIIANSSGFQKTIPSHLSSSSPTPTLLHAIPIHESPIRDG</sequence>
<protein>
    <submittedName>
        <fullName evidence="1">Uncharacterized protein</fullName>
    </submittedName>
</protein>
<dbReference type="EMBL" id="BPLR01020656">
    <property type="protein sequence ID" value="GIX81161.1"/>
    <property type="molecule type" value="Genomic_DNA"/>
</dbReference>
<comment type="caution">
    <text evidence="1">The sequence shown here is derived from an EMBL/GenBank/DDBJ whole genome shotgun (WGS) entry which is preliminary data.</text>
</comment>
<gene>
    <name evidence="1" type="ORF">CEXT_497351</name>
</gene>
<dbReference type="Proteomes" id="UP001054945">
    <property type="component" value="Unassembled WGS sequence"/>
</dbReference>
<keyword evidence="2" id="KW-1185">Reference proteome</keyword>
<proteinExistence type="predicted"/>
<evidence type="ECO:0000313" key="2">
    <source>
        <dbReference type="Proteomes" id="UP001054945"/>
    </source>
</evidence>
<organism evidence="1 2">
    <name type="scientific">Caerostris extrusa</name>
    <name type="common">Bark spider</name>
    <name type="synonym">Caerostris bankana</name>
    <dbReference type="NCBI Taxonomy" id="172846"/>
    <lineage>
        <taxon>Eukaryota</taxon>
        <taxon>Metazoa</taxon>
        <taxon>Ecdysozoa</taxon>
        <taxon>Arthropoda</taxon>
        <taxon>Chelicerata</taxon>
        <taxon>Arachnida</taxon>
        <taxon>Araneae</taxon>
        <taxon>Araneomorphae</taxon>
        <taxon>Entelegynae</taxon>
        <taxon>Araneoidea</taxon>
        <taxon>Araneidae</taxon>
        <taxon>Caerostris</taxon>
    </lineage>
</organism>
<name>A0AAV4NBY1_CAEEX</name>